<comment type="caution">
    <text evidence="1">The sequence shown here is derived from an EMBL/GenBank/DDBJ whole genome shotgun (WGS) entry which is preliminary data.</text>
</comment>
<accession>A0A117NK05</accession>
<organism evidence="1 2">
    <name type="scientific">Penicillium freii</name>
    <dbReference type="NCBI Taxonomy" id="48697"/>
    <lineage>
        <taxon>Eukaryota</taxon>
        <taxon>Fungi</taxon>
        <taxon>Dikarya</taxon>
        <taxon>Ascomycota</taxon>
        <taxon>Pezizomycotina</taxon>
        <taxon>Eurotiomycetes</taxon>
        <taxon>Eurotiomycetidae</taxon>
        <taxon>Eurotiales</taxon>
        <taxon>Aspergillaceae</taxon>
        <taxon>Penicillium</taxon>
    </lineage>
</organism>
<gene>
    <name evidence="1" type="ORF">ACN42_g11977</name>
</gene>
<dbReference type="EMBL" id="LLXE01001678">
    <property type="protein sequence ID" value="KUM55338.1"/>
    <property type="molecule type" value="Genomic_DNA"/>
</dbReference>
<dbReference type="AlphaFoldDB" id="A0A117NK05"/>
<keyword evidence="2" id="KW-1185">Reference proteome</keyword>
<evidence type="ECO:0000313" key="2">
    <source>
        <dbReference type="Proteomes" id="UP000055045"/>
    </source>
</evidence>
<proteinExistence type="predicted"/>
<sequence>EAEFGKRWIVHPLIGNVSWV</sequence>
<feature type="non-terminal residue" evidence="1">
    <location>
        <position position="1"/>
    </location>
</feature>
<protein>
    <submittedName>
        <fullName evidence="1">Uncharacterized protein</fullName>
    </submittedName>
</protein>
<reference evidence="1 2" key="1">
    <citation type="submission" date="2015-10" db="EMBL/GenBank/DDBJ databases">
        <title>Genome sequencing of Penicillium freii.</title>
        <authorList>
            <person name="Nguyen H.D."/>
            <person name="Visagie C.M."/>
            <person name="Seifert K.A."/>
        </authorList>
    </citation>
    <scope>NUCLEOTIDE SEQUENCE [LARGE SCALE GENOMIC DNA]</scope>
    <source>
        <strain evidence="1 2">DAOM 242723</strain>
    </source>
</reference>
<evidence type="ECO:0000313" key="1">
    <source>
        <dbReference type="EMBL" id="KUM55338.1"/>
    </source>
</evidence>
<dbReference type="Proteomes" id="UP000055045">
    <property type="component" value="Unassembled WGS sequence"/>
</dbReference>
<name>A0A117NK05_PENFR</name>